<dbReference type="Gene3D" id="3.40.50.12780">
    <property type="entry name" value="N-terminal domain of ligase-like"/>
    <property type="match status" value="1"/>
</dbReference>
<feature type="domain" description="AMP-binding enzyme C-terminal" evidence="8">
    <location>
        <begin position="520"/>
        <end position="598"/>
    </location>
</feature>
<dbReference type="InterPro" id="IPR000873">
    <property type="entry name" value="AMP-dep_synth/lig_dom"/>
</dbReference>
<dbReference type="GO" id="GO:0016208">
    <property type="term" value="F:AMP binding"/>
    <property type="evidence" value="ECO:0007669"/>
    <property type="project" value="InterPro"/>
</dbReference>
<evidence type="ECO:0000256" key="6">
    <source>
        <dbReference type="NCBIfam" id="TIGR02188"/>
    </source>
</evidence>
<evidence type="ECO:0000256" key="3">
    <source>
        <dbReference type="ARBA" id="ARBA00022741"/>
    </source>
</evidence>
<evidence type="ECO:0000256" key="1">
    <source>
        <dbReference type="ARBA" id="ARBA00006432"/>
    </source>
</evidence>
<dbReference type="EC" id="6.2.1.1" evidence="6"/>
<dbReference type="GO" id="GO:0005524">
    <property type="term" value="F:ATP binding"/>
    <property type="evidence" value="ECO:0007669"/>
    <property type="project" value="UniProtKB-KW"/>
</dbReference>
<name>A0A1I1F4R0_9SPHI</name>
<evidence type="ECO:0000256" key="5">
    <source>
        <dbReference type="ARBA" id="ARBA00022990"/>
    </source>
</evidence>
<dbReference type="EMBL" id="FOLL01000002">
    <property type="protein sequence ID" value="SFB92140.1"/>
    <property type="molecule type" value="Genomic_DNA"/>
</dbReference>
<keyword evidence="11" id="KW-1185">Reference proteome</keyword>
<keyword evidence="2" id="KW-0436">Ligase</keyword>
<dbReference type="RefSeq" id="WP_090971242.1">
    <property type="nucleotide sequence ID" value="NZ_FOLL01000002.1"/>
</dbReference>
<dbReference type="GO" id="GO:0019427">
    <property type="term" value="P:acetyl-CoA biosynthetic process from acetate"/>
    <property type="evidence" value="ECO:0007669"/>
    <property type="project" value="UniProtKB-UniRule"/>
</dbReference>
<dbReference type="InterPro" id="IPR011904">
    <property type="entry name" value="Ac_CoA_lig"/>
</dbReference>
<dbReference type="NCBIfam" id="TIGR02188">
    <property type="entry name" value="Ac_CoA_lig_AcsA"/>
    <property type="match status" value="1"/>
</dbReference>
<dbReference type="PANTHER" id="PTHR24095:SF14">
    <property type="entry name" value="ACETYL-COENZYME A SYNTHETASE 1"/>
    <property type="match status" value="1"/>
</dbReference>
<dbReference type="CDD" id="cd05966">
    <property type="entry name" value="ACS"/>
    <property type="match status" value="1"/>
</dbReference>
<dbReference type="PROSITE" id="PS00455">
    <property type="entry name" value="AMP_BINDING"/>
    <property type="match status" value="1"/>
</dbReference>
<evidence type="ECO:0000259" key="8">
    <source>
        <dbReference type="Pfam" id="PF13193"/>
    </source>
</evidence>
<dbReference type="Pfam" id="PF13193">
    <property type="entry name" value="AMP-binding_C"/>
    <property type="match status" value="1"/>
</dbReference>
<dbReference type="InterPro" id="IPR032387">
    <property type="entry name" value="ACAS_N"/>
</dbReference>
<sequence>MDLQIKSFEEYQRIYQYSVEKPEEFWAEIAEHFYWRRKWNKVLEWNFKEPNIKWFEGARLNITENCLDRHVYKLGDKPAIIWEPNDPNEAHRVLTYKQLLDKVEQFSNVLKNNGIRKGDRVCIYLPMVPELVIAVLACARIGAIHSVVFGGFSAQSIADRINDADCRLVITADGGFRGTKQIALKSIVDDALVQCKSVERVIVLTRTRTPVSMIKGRDVWWEDEIKKVETQGNPPCPAEEMNAEDLLFILYTSGSTGKPKGVVHTCAGYMVYTGYTFTNAFQYQPDEVYFCTADIGWITGHSYIIYGPLSQGATSLMFEGVPNWPDAGRLWDIVEKHKVNILYTAPTAIRSLMAAGDQYVEGKDLSTITKLGTVGEPINEEAWHWYDQKIGKGKAPIVDTWWQTETGGFLISPIAGVTPTVPGYAMLPLPGVQPILVDENGQEIEGNGVSGNLCIKYPWPGMIRTTYGDHERCRQTYFSVYENLYFTGDGCLRDENGYYRITGRVDDVLNVSGHRIGTAEVENAINMHSDVIESAVVGYPHPVKGQGIYAFVIASQHHTDEDLTRQDINQTVSRIIGAIAKPDKIQFVSGLPKTRSGKIMRRILRKIAEGDTSNLGDTTTLLDPAVVDEIKEGAEKLRG</sequence>
<dbReference type="Gene3D" id="3.30.300.30">
    <property type="match status" value="1"/>
</dbReference>
<dbReference type="SUPFAM" id="SSF56801">
    <property type="entry name" value="Acetyl-CoA synthetase-like"/>
    <property type="match status" value="1"/>
</dbReference>
<dbReference type="InterPro" id="IPR042099">
    <property type="entry name" value="ANL_N_sf"/>
</dbReference>
<proteinExistence type="inferred from homology"/>
<organism evidence="10 11">
    <name type="scientific">Parapedobacter composti</name>
    <dbReference type="NCBI Taxonomy" id="623281"/>
    <lineage>
        <taxon>Bacteria</taxon>
        <taxon>Pseudomonadati</taxon>
        <taxon>Bacteroidota</taxon>
        <taxon>Sphingobacteriia</taxon>
        <taxon>Sphingobacteriales</taxon>
        <taxon>Sphingobacteriaceae</taxon>
        <taxon>Parapedobacter</taxon>
    </lineage>
</organism>
<comment type="similarity">
    <text evidence="1">Belongs to the ATP-dependent AMP-binding enzyme family.</text>
</comment>
<dbReference type="STRING" id="623281.SAMN05421747_102117"/>
<feature type="domain" description="AMP-dependent synthetase/ligase" evidence="7">
    <location>
        <begin position="68"/>
        <end position="458"/>
    </location>
</feature>
<dbReference type="AlphaFoldDB" id="A0A1I1F4R0"/>
<keyword evidence="5" id="KW-0007">Acetylation</keyword>
<dbReference type="Pfam" id="PF16177">
    <property type="entry name" value="ACAS_N"/>
    <property type="match status" value="1"/>
</dbReference>
<dbReference type="FunFam" id="3.40.50.12780:FF:000001">
    <property type="entry name" value="Acetyl-coenzyme A synthetase"/>
    <property type="match status" value="1"/>
</dbReference>
<dbReference type="InterPro" id="IPR045851">
    <property type="entry name" value="AMP-bd_C_sf"/>
</dbReference>
<dbReference type="OrthoDB" id="9778383at2"/>
<dbReference type="GO" id="GO:0003987">
    <property type="term" value="F:acetate-CoA ligase activity"/>
    <property type="evidence" value="ECO:0007669"/>
    <property type="project" value="UniProtKB-UniRule"/>
</dbReference>
<dbReference type="Pfam" id="PF00501">
    <property type="entry name" value="AMP-binding"/>
    <property type="match status" value="1"/>
</dbReference>
<dbReference type="NCBIfam" id="NF001208">
    <property type="entry name" value="PRK00174.1"/>
    <property type="match status" value="1"/>
</dbReference>
<dbReference type="InterPro" id="IPR020845">
    <property type="entry name" value="AMP-binding_CS"/>
</dbReference>
<keyword evidence="3" id="KW-0547">Nucleotide-binding</keyword>
<dbReference type="PANTHER" id="PTHR24095">
    <property type="entry name" value="ACETYL-COENZYME A SYNTHETASE"/>
    <property type="match status" value="1"/>
</dbReference>
<evidence type="ECO:0000313" key="11">
    <source>
        <dbReference type="Proteomes" id="UP000199577"/>
    </source>
</evidence>
<feature type="domain" description="Acetyl-coenzyme A synthetase N-terminal" evidence="9">
    <location>
        <begin position="11"/>
        <end position="66"/>
    </location>
</feature>
<keyword evidence="4" id="KW-0067">ATP-binding</keyword>
<gene>
    <name evidence="10" type="ORF">SAMN05421747_102117</name>
</gene>
<evidence type="ECO:0000256" key="2">
    <source>
        <dbReference type="ARBA" id="ARBA00022598"/>
    </source>
</evidence>
<evidence type="ECO:0000259" key="7">
    <source>
        <dbReference type="Pfam" id="PF00501"/>
    </source>
</evidence>
<evidence type="ECO:0000259" key="9">
    <source>
        <dbReference type="Pfam" id="PF16177"/>
    </source>
</evidence>
<dbReference type="Proteomes" id="UP000199577">
    <property type="component" value="Unassembled WGS sequence"/>
</dbReference>
<accession>A0A1I1F4R0</accession>
<evidence type="ECO:0000256" key="4">
    <source>
        <dbReference type="ARBA" id="ARBA00022840"/>
    </source>
</evidence>
<evidence type="ECO:0000313" key="10">
    <source>
        <dbReference type="EMBL" id="SFB92140.1"/>
    </source>
</evidence>
<dbReference type="InterPro" id="IPR025110">
    <property type="entry name" value="AMP-bd_C"/>
</dbReference>
<reference evidence="10 11" key="1">
    <citation type="submission" date="2016-10" db="EMBL/GenBank/DDBJ databases">
        <authorList>
            <person name="de Groot N.N."/>
        </authorList>
    </citation>
    <scope>NUCLEOTIDE SEQUENCE [LARGE SCALE GENOMIC DNA]</scope>
    <source>
        <strain evidence="10 11">DSM 22900</strain>
    </source>
</reference>
<protein>
    <recommendedName>
        <fullName evidence="6">Acetate--CoA ligase</fullName>
        <ecNumber evidence="6">6.2.1.1</ecNumber>
    </recommendedName>
</protein>